<proteinExistence type="predicted"/>
<reference evidence="1" key="1">
    <citation type="submission" date="2015-06" db="EMBL/GenBank/DDBJ databases">
        <authorList>
            <person name="Joergensen T."/>
        </authorList>
    </citation>
    <scope>NUCLEOTIDE SEQUENCE</scope>
    <source>
        <strain evidence="1">RGRH0263</strain>
    </source>
</reference>
<dbReference type="AlphaFoldDB" id="A0A0H5QEF2"/>
<name>A0A0H5QEF2_9ZZZZ</name>
<protein>
    <submittedName>
        <fullName evidence="1">Uncharacterized protein</fullName>
    </submittedName>
</protein>
<reference evidence="1" key="2">
    <citation type="submission" date="2015-07" db="EMBL/GenBank/DDBJ databases">
        <title>Plasmids, circular viruses and viroids from rat gut.</title>
        <authorList>
            <person name="Jorgensen T.J."/>
            <person name="Hansen M.A."/>
            <person name="Xu Z."/>
            <person name="Tabak M.A."/>
            <person name="Sorensen S.J."/>
            <person name="Hansen L.H."/>
        </authorList>
    </citation>
    <scope>NUCLEOTIDE SEQUENCE</scope>
    <source>
        <strain evidence="1">RGRH0263</strain>
    </source>
</reference>
<accession>A0A0H5QEF2</accession>
<organism evidence="1">
    <name type="scientific">uncultured prokaryote</name>
    <dbReference type="NCBI Taxonomy" id="198431"/>
    <lineage>
        <taxon>unclassified sequences</taxon>
        <taxon>environmental samples</taxon>
    </lineage>
</organism>
<sequence length="295" mass="32212">MRRHTARFLPDDHLFGVTRGEQPLVRCGERGVQRSVSTGSGWCTDWQAKGVDGEAQSAGNTLCISEHLRNASCPLQPPGCVPDWAGAYTKRGGSRNTPLTLWPSGASRPQRPVQKQWNEKTQSFAVRGPHKQTCRSFSHTNNAAGQRELPLPGGAGVSGMMVRVVGLRVMGARDGRTVRAGRSRAARGGGACAAACQQAQAQPQGEKQREHTFHRFPILSVRRGIFIIAQTGRPVHGIACKWIIIEFFHLFDGSSQKLSSFALSRRRRKRLADTGGVGQPFYRFVSDQALSLAMA</sequence>
<evidence type="ECO:0000313" key="1">
    <source>
        <dbReference type="EMBL" id="CRY94482.1"/>
    </source>
</evidence>
<dbReference type="EMBL" id="LN852935">
    <property type="protein sequence ID" value="CRY94482.1"/>
    <property type="molecule type" value="Genomic_DNA"/>
</dbReference>